<gene>
    <name evidence="7" type="ORF">QBC42DRAFT_337494</name>
</gene>
<dbReference type="GO" id="GO:0005506">
    <property type="term" value="F:iron ion binding"/>
    <property type="evidence" value="ECO:0007669"/>
    <property type="project" value="InterPro"/>
</dbReference>
<evidence type="ECO:0000256" key="1">
    <source>
        <dbReference type="ARBA" id="ARBA00001971"/>
    </source>
</evidence>
<evidence type="ECO:0000313" key="8">
    <source>
        <dbReference type="Proteomes" id="UP001321749"/>
    </source>
</evidence>
<dbReference type="GO" id="GO:0004497">
    <property type="term" value="F:monooxygenase activity"/>
    <property type="evidence" value="ECO:0007669"/>
    <property type="project" value="UniProtKB-KW"/>
</dbReference>
<keyword evidence="5" id="KW-0503">Monooxygenase</keyword>
<evidence type="ECO:0000256" key="6">
    <source>
        <dbReference type="PIRSR" id="PIRSR602403-1"/>
    </source>
</evidence>
<comment type="similarity">
    <text evidence="2">Belongs to the cytochrome P450 family.</text>
</comment>
<dbReference type="InterPro" id="IPR002403">
    <property type="entry name" value="Cyt_P450_E_grp-IV"/>
</dbReference>
<reference evidence="7" key="2">
    <citation type="submission" date="2023-06" db="EMBL/GenBank/DDBJ databases">
        <authorList>
            <consortium name="Lawrence Berkeley National Laboratory"/>
            <person name="Mondo S.J."/>
            <person name="Hensen N."/>
            <person name="Bonometti L."/>
            <person name="Westerberg I."/>
            <person name="Brannstrom I.O."/>
            <person name="Guillou S."/>
            <person name="Cros-Aarteil S."/>
            <person name="Calhoun S."/>
            <person name="Haridas S."/>
            <person name="Kuo A."/>
            <person name="Pangilinan J."/>
            <person name="Riley R."/>
            <person name="Labutti K."/>
            <person name="Andreopoulos B."/>
            <person name="Lipzen A."/>
            <person name="Chen C."/>
            <person name="Yanf M."/>
            <person name="Daum C."/>
            <person name="Ng V."/>
            <person name="Clum A."/>
            <person name="Steindorff A."/>
            <person name="Ohm R."/>
            <person name="Martin F."/>
            <person name="Silar P."/>
            <person name="Natvig D."/>
            <person name="Lalanne C."/>
            <person name="Gautier V."/>
            <person name="Ament-Velasquez S.L."/>
            <person name="Kruys A."/>
            <person name="Hutchinson M.I."/>
            <person name="Powell A.J."/>
            <person name="Barry K."/>
            <person name="Miller A.N."/>
            <person name="Grigoriev I.V."/>
            <person name="Debuchy R."/>
            <person name="Gladieux P."/>
            <person name="Thoren M.H."/>
            <person name="Johannesson H."/>
        </authorList>
    </citation>
    <scope>NUCLEOTIDE SEQUENCE</scope>
    <source>
        <strain evidence="7">PSN324</strain>
    </source>
</reference>
<dbReference type="PANTHER" id="PTHR47582">
    <property type="entry name" value="P450, PUTATIVE (EUROFUNG)-RELATED"/>
    <property type="match status" value="1"/>
</dbReference>
<organism evidence="7 8">
    <name type="scientific">Cladorrhinum samala</name>
    <dbReference type="NCBI Taxonomy" id="585594"/>
    <lineage>
        <taxon>Eukaryota</taxon>
        <taxon>Fungi</taxon>
        <taxon>Dikarya</taxon>
        <taxon>Ascomycota</taxon>
        <taxon>Pezizomycotina</taxon>
        <taxon>Sordariomycetes</taxon>
        <taxon>Sordariomycetidae</taxon>
        <taxon>Sordariales</taxon>
        <taxon>Podosporaceae</taxon>
        <taxon>Cladorrhinum</taxon>
    </lineage>
</organism>
<comment type="caution">
    <text evidence="7">The sequence shown here is derived from an EMBL/GenBank/DDBJ whole genome shotgun (WGS) entry which is preliminary data.</text>
</comment>
<dbReference type="SUPFAM" id="SSF48264">
    <property type="entry name" value="Cytochrome P450"/>
    <property type="match status" value="1"/>
</dbReference>
<keyword evidence="5" id="KW-0560">Oxidoreductase</keyword>
<dbReference type="GO" id="GO:0020037">
    <property type="term" value="F:heme binding"/>
    <property type="evidence" value="ECO:0007669"/>
    <property type="project" value="InterPro"/>
</dbReference>
<accession>A0AAV9HTK4</accession>
<dbReference type="CDD" id="cd11040">
    <property type="entry name" value="CYP7_CYP8-like"/>
    <property type="match status" value="1"/>
</dbReference>
<evidence type="ECO:0000256" key="5">
    <source>
        <dbReference type="ARBA" id="ARBA00023033"/>
    </source>
</evidence>
<dbReference type="InterPro" id="IPR001128">
    <property type="entry name" value="Cyt_P450"/>
</dbReference>
<dbReference type="GO" id="GO:0016705">
    <property type="term" value="F:oxidoreductase activity, acting on paired donors, with incorporation or reduction of molecular oxygen"/>
    <property type="evidence" value="ECO:0007669"/>
    <property type="project" value="InterPro"/>
</dbReference>
<evidence type="ECO:0000313" key="7">
    <source>
        <dbReference type="EMBL" id="KAK4463673.1"/>
    </source>
</evidence>
<dbReference type="PRINTS" id="PR00465">
    <property type="entry name" value="EP450IV"/>
</dbReference>
<evidence type="ECO:0000256" key="3">
    <source>
        <dbReference type="ARBA" id="ARBA00022723"/>
    </source>
</evidence>
<proteinExistence type="inferred from homology"/>
<dbReference type="InterPro" id="IPR036396">
    <property type="entry name" value="Cyt_P450_sf"/>
</dbReference>
<keyword evidence="8" id="KW-1185">Reference proteome</keyword>
<dbReference type="Gene3D" id="1.10.630.10">
    <property type="entry name" value="Cytochrome P450"/>
    <property type="match status" value="1"/>
</dbReference>
<evidence type="ECO:0000256" key="2">
    <source>
        <dbReference type="ARBA" id="ARBA00010617"/>
    </source>
</evidence>
<dbReference type="Proteomes" id="UP001321749">
    <property type="component" value="Unassembled WGS sequence"/>
</dbReference>
<keyword evidence="3 6" id="KW-0479">Metal-binding</keyword>
<dbReference type="AlphaFoldDB" id="A0AAV9HTK4"/>
<keyword evidence="6" id="KW-0349">Heme</keyword>
<dbReference type="EMBL" id="MU864957">
    <property type="protein sequence ID" value="KAK4463673.1"/>
    <property type="molecule type" value="Genomic_DNA"/>
</dbReference>
<dbReference type="InterPro" id="IPR053007">
    <property type="entry name" value="CYP450_monoxygenase_sec-met"/>
</dbReference>
<reference evidence="7" key="1">
    <citation type="journal article" date="2023" name="Mol. Phylogenet. Evol.">
        <title>Genome-scale phylogeny and comparative genomics of the fungal order Sordariales.</title>
        <authorList>
            <person name="Hensen N."/>
            <person name="Bonometti L."/>
            <person name="Westerberg I."/>
            <person name="Brannstrom I.O."/>
            <person name="Guillou S."/>
            <person name="Cros-Aarteil S."/>
            <person name="Calhoun S."/>
            <person name="Haridas S."/>
            <person name="Kuo A."/>
            <person name="Mondo S."/>
            <person name="Pangilinan J."/>
            <person name="Riley R."/>
            <person name="LaButti K."/>
            <person name="Andreopoulos B."/>
            <person name="Lipzen A."/>
            <person name="Chen C."/>
            <person name="Yan M."/>
            <person name="Daum C."/>
            <person name="Ng V."/>
            <person name="Clum A."/>
            <person name="Steindorff A."/>
            <person name="Ohm R.A."/>
            <person name="Martin F."/>
            <person name="Silar P."/>
            <person name="Natvig D.O."/>
            <person name="Lalanne C."/>
            <person name="Gautier V."/>
            <person name="Ament-Velasquez S.L."/>
            <person name="Kruys A."/>
            <person name="Hutchinson M.I."/>
            <person name="Powell A.J."/>
            <person name="Barry K."/>
            <person name="Miller A.N."/>
            <person name="Grigoriev I.V."/>
            <person name="Debuchy R."/>
            <person name="Gladieux P."/>
            <person name="Hiltunen Thoren M."/>
            <person name="Johannesson H."/>
        </authorList>
    </citation>
    <scope>NUCLEOTIDE SEQUENCE</scope>
    <source>
        <strain evidence="7">PSN324</strain>
    </source>
</reference>
<evidence type="ECO:0000256" key="4">
    <source>
        <dbReference type="ARBA" id="ARBA00023004"/>
    </source>
</evidence>
<dbReference type="Pfam" id="PF00067">
    <property type="entry name" value="p450"/>
    <property type="match status" value="1"/>
</dbReference>
<name>A0AAV9HTK4_9PEZI</name>
<protein>
    <submittedName>
        <fullName evidence="7">Cholesterol 7-alpha-monooxygenase</fullName>
    </submittedName>
</protein>
<comment type="cofactor">
    <cofactor evidence="1 6">
        <name>heme</name>
        <dbReference type="ChEBI" id="CHEBI:30413"/>
    </cofactor>
</comment>
<feature type="binding site" description="axial binding residue" evidence="6">
    <location>
        <position position="444"/>
    </location>
    <ligand>
        <name>heme</name>
        <dbReference type="ChEBI" id="CHEBI:30413"/>
    </ligand>
    <ligandPart>
        <name>Fe</name>
        <dbReference type="ChEBI" id="CHEBI:18248"/>
    </ligandPart>
</feature>
<dbReference type="PANTHER" id="PTHR47582:SF1">
    <property type="entry name" value="P450, PUTATIVE (EUROFUNG)-RELATED"/>
    <property type="match status" value="1"/>
</dbReference>
<keyword evidence="4 6" id="KW-0408">Iron</keyword>
<sequence>MAPILSVVFGGLVATYLFLRFYLRITQDAREPPAIETHLPFLGPFIRMIKEKHKFHIHLRNEYNLPIYTLRLPFGRMYIVNSTDLIPAVQKQWRTVSFAAVAANAGKPLGLSKSAIDTMHADLTKEDSFSLTWPKRIIPVMSPGPDLDAMSRKAIEAFAAELGRMRLAGAGAGAGAAAASEVSLWEWTRRIMVAATTDAVFGPQNPFRERGVTEAWLKFEPNFLLFGLFPRPELFFRDLFEAREKVAGALIEYMNKAGYETGSGLVKRRVEHHAGWGFSSEDLGRGELGNAFAVVASSTAACFWVLYHIFSDDKVLADVRAEVSALVTRGVEEGPDDGGSRVPVNSVDLARIKSACPILLSVFQETLRYRSLSSSFKMVLEDVLLDGRILLKKGGMLMIPSTVQHYDTDQWGPTAAEFDHLRFAPQKKWNRTAFRGFGGGHVLCPGRHFASNEIMALAAMMVLQFDLVPASGGWGDGAWGKSPAAAQFPILDVDVKVEMRPRGSAAETWKFTYSGNEEALPIVGEDIDAGGKGAM</sequence>